<keyword evidence="2" id="KW-1185">Reference proteome</keyword>
<gene>
    <name evidence="3" type="primary">LOC121230670</name>
</gene>
<feature type="compositionally biased region" description="Polar residues" evidence="1">
    <location>
        <begin position="431"/>
        <end position="450"/>
    </location>
</feature>
<feature type="compositionally biased region" description="Polar residues" evidence="1">
    <location>
        <begin position="397"/>
        <end position="408"/>
    </location>
</feature>
<evidence type="ECO:0000313" key="3">
    <source>
        <dbReference type="RefSeq" id="XP_040971766.1"/>
    </source>
</evidence>
<feature type="compositionally biased region" description="Polar residues" evidence="1">
    <location>
        <begin position="286"/>
        <end position="300"/>
    </location>
</feature>
<feature type="region of interest" description="Disordered" evidence="1">
    <location>
        <begin position="117"/>
        <end position="138"/>
    </location>
</feature>
<protein>
    <submittedName>
        <fullName evidence="3">Uncharacterized protein</fullName>
    </submittedName>
</protein>
<dbReference type="Proteomes" id="UP000818029">
    <property type="component" value="Chromosome A01"/>
</dbReference>
<name>A0ABM3BXI2_GOSHI</name>
<reference evidence="3" key="2">
    <citation type="submission" date="2025-08" db="UniProtKB">
        <authorList>
            <consortium name="RefSeq"/>
        </authorList>
    </citation>
    <scope>IDENTIFICATION</scope>
</reference>
<evidence type="ECO:0000256" key="1">
    <source>
        <dbReference type="SAM" id="MobiDB-lite"/>
    </source>
</evidence>
<dbReference type="SUPFAM" id="SSF48403">
    <property type="entry name" value="Ankyrin repeat"/>
    <property type="match status" value="1"/>
</dbReference>
<sequence>MEMVTDSYSDLVQAIILDNVTYFGRLLCSSTYDIDAEIPFRCFPLTGSKDELKVLMRTPLMIAAMTNSPKVVEYIVGNFRANVVRVSTSDGATAIDCANNSDCSTIVEMLKDARIGNGRPSTASYDQSSSDQRRRSVLTQSLQGRQEMDIWTPFCARGAICRPLSFNNQVNWNMNHRMQGRQGPPISNNQVYRQEPNIQRPFYGRGAVGVQPLFSINQVYENMSRSMQGWQEPNIQRPFYARHAVGVWPLSSTNQVYQNMNSSMQGRQELNMITSFDARDAAGEMPSSSDDQVHQNMNRSTQERQELNMTTSFDARDASGEMPSSSDDQAHQKMNCSMQERQELNMTTSFDARDAAGEMPSSSDDQVHQNMNRSMQERQELNIPAPDDVRDAADEMASSSIDQNTNRSMQERQELNIPTPDDVRDAAGEMASSSIDQNTNRSMPGTQEPNMPTPSDARDLAGEMPLNSKDQVNQDMDYGMQGRQEPEVTINSSTPATEIMNLYWPPLTEEGKLIQLPRRR</sequence>
<dbReference type="RefSeq" id="XP_040971766.1">
    <property type="nucleotide sequence ID" value="XM_041115832.1"/>
</dbReference>
<organism evidence="2 3">
    <name type="scientific">Gossypium hirsutum</name>
    <name type="common">Upland cotton</name>
    <name type="synonym">Gossypium mexicanum</name>
    <dbReference type="NCBI Taxonomy" id="3635"/>
    <lineage>
        <taxon>Eukaryota</taxon>
        <taxon>Viridiplantae</taxon>
        <taxon>Streptophyta</taxon>
        <taxon>Embryophyta</taxon>
        <taxon>Tracheophyta</taxon>
        <taxon>Spermatophyta</taxon>
        <taxon>Magnoliopsida</taxon>
        <taxon>eudicotyledons</taxon>
        <taxon>Gunneridae</taxon>
        <taxon>Pentapetalae</taxon>
        <taxon>rosids</taxon>
        <taxon>malvids</taxon>
        <taxon>Malvales</taxon>
        <taxon>Malvaceae</taxon>
        <taxon>Malvoideae</taxon>
        <taxon>Gossypium</taxon>
    </lineage>
</organism>
<dbReference type="Gene3D" id="1.25.40.20">
    <property type="entry name" value="Ankyrin repeat-containing domain"/>
    <property type="match status" value="1"/>
</dbReference>
<accession>A0ABM3BXI2</accession>
<proteinExistence type="predicted"/>
<reference evidence="2" key="1">
    <citation type="journal article" date="2020" name="Nat. Genet.">
        <title>Genomic diversifications of five Gossypium allopolyploid species and their impact on cotton improvement.</title>
        <authorList>
            <person name="Chen Z.J."/>
            <person name="Sreedasyam A."/>
            <person name="Ando A."/>
            <person name="Song Q."/>
            <person name="De Santiago L.M."/>
            <person name="Hulse-Kemp A.M."/>
            <person name="Ding M."/>
            <person name="Ye W."/>
            <person name="Kirkbride R.C."/>
            <person name="Jenkins J."/>
            <person name="Plott C."/>
            <person name="Lovell J."/>
            <person name="Lin Y.M."/>
            <person name="Vaughn R."/>
            <person name="Liu B."/>
            <person name="Simpson S."/>
            <person name="Scheffler B.E."/>
            <person name="Wen L."/>
            <person name="Saski C.A."/>
            <person name="Grover C.E."/>
            <person name="Hu G."/>
            <person name="Conover J.L."/>
            <person name="Carlson J.W."/>
            <person name="Shu S."/>
            <person name="Boston L.B."/>
            <person name="Williams M."/>
            <person name="Peterson D.G."/>
            <person name="McGee K."/>
            <person name="Jones D.C."/>
            <person name="Wendel J.F."/>
            <person name="Stelly D.M."/>
            <person name="Grimwood J."/>
            <person name="Schmutz J."/>
        </authorList>
    </citation>
    <scope>NUCLEOTIDE SEQUENCE [LARGE SCALE GENOMIC DNA]</scope>
    <source>
        <strain evidence="2">cv. TM-1</strain>
    </source>
</reference>
<evidence type="ECO:0000313" key="2">
    <source>
        <dbReference type="Proteomes" id="UP000818029"/>
    </source>
</evidence>
<feature type="region of interest" description="Disordered" evidence="1">
    <location>
        <begin position="394"/>
        <end position="474"/>
    </location>
</feature>
<feature type="region of interest" description="Disordered" evidence="1">
    <location>
        <begin position="282"/>
        <end position="306"/>
    </location>
</feature>
<dbReference type="InterPro" id="IPR036770">
    <property type="entry name" value="Ankyrin_rpt-contain_sf"/>
</dbReference>
<dbReference type="GeneID" id="121230670"/>